<proteinExistence type="predicted"/>
<feature type="compositionally biased region" description="Low complexity" evidence="1">
    <location>
        <begin position="516"/>
        <end position="528"/>
    </location>
</feature>
<sequence>MPTADQLFYGSLRASTPIRRGVPSTTTASREDSRRRATTPTATSSEARRVSSLRAHEGPRVVKSTNVTTSAAVSSSQKDNRFSGAAQDQGPQQRARVDMQQRSTPSFSSSHITGHSLDSAAVVDERRHSHRWAKASTTTSGGTPLMSSLSTVRRHPAHSPTRTARTVNGEGMAYDGVDDGAPKLFALEKTLEAEMMELRRLTDSLETTMASVMSLEDQRKTLARMVGRSRTLQTQREAPQQQQQQHQYTTNGERRSDQDAMIATPRRAVAPVPISPRQFHEQQLPPSHAVSSEPRTFNWATPSSQHQQRRQQRGDNLTSEVDDESQVLSFVASAIQLTDSGKKKAATTLQISSPKQMTASSSRRAPRQADVSLADDYDDLLALESSPIVSHVNERSERIVMRQLSTSSQKKDYHHTPHKVVRDDDDDDDKETVEECLSDDDNDAMMVIDFSSTSPMKKSQRGNHNERRNERDIDAAHTSSSHRRASFVQPNMESANQQGVKTSHHNFSPPQPSNRDTTSTSTLSDPSLMMPTSFSSAALLLGAQAHSLKGDLLKYEEDLLMLQDELIRTQRGGGGDDESEMALLMHLRLVLRDELSTCKKRGQTLESVAEQLILAR</sequence>
<dbReference type="AlphaFoldDB" id="A0A0S4J388"/>
<accession>A0A0S4J388</accession>
<feature type="compositionally biased region" description="Polar residues" evidence="1">
    <location>
        <begin position="347"/>
        <end position="363"/>
    </location>
</feature>
<feature type="compositionally biased region" description="Low complexity" evidence="1">
    <location>
        <begin position="61"/>
        <end position="76"/>
    </location>
</feature>
<feature type="region of interest" description="Disordered" evidence="1">
    <location>
        <begin position="1"/>
        <end position="113"/>
    </location>
</feature>
<feature type="compositionally biased region" description="Polar residues" evidence="1">
    <location>
        <begin position="135"/>
        <end position="151"/>
    </location>
</feature>
<evidence type="ECO:0000256" key="1">
    <source>
        <dbReference type="SAM" id="MobiDB-lite"/>
    </source>
</evidence>
<feature type="region of interest" description="Disordered" evidence="1">
    <location>
        <begin position="227"/>
        <end position="257"/>
    </location>
</feature>
<feature type="compositionally biased region" description="Polar residues" evidence="1">
    <location>
        <begin position="289"/>
        <end position="304"/>
    </location>
</feature>
<gene>
    <name evidence="2" type="ORF">BSAL_83975</name>
</gene>
<feature type="region of interest" description="Disordered" evidence="1">
    <location>
        <begin position="131"/>
        <end position="165"/>
    </location>
</feature>
<dbReference type="Proteomes" id="UP000051952">
    <property type="component" value="Unassembled WGS sequence"/>
</dbReference>
<feature type="compositionally biased region" description="Polar residues" evidence="1">
    <location>
        <begin position="100"/>
        <end position="113"/>
    </location>
</feature>
<protein>
    <submittedName>
        <fullName evidence="2">Uncharacterized protein</fullName>
    </submittedName>
</protein>
<dbReference type="EMBL" id="CYKH01000956">
    <property type="protein sequence ID" value="CUG72504.1"/>
    <property type="molecule type" value="Genomic_DNA"/>
</dbReference>
<feature type="compositionally biased region" description="Low complexity" evidence="1">
    <location>
        <begin position="231"/>
        <end position="250"/>
    </location>
</feature>
<organism evidence="2 3">
    <name type="scientific">Bodo saltans</name>
    <name type="common">Flagellated protozoan</name>
    <dbReference type="NCBI Taxonomy" id="75058"/>
    <lineage>
        <taxon>Eukaryota</taxon>
        <taxon>Discoba</taxon>
        <taxon>Euglenozoa</taxon>
        <taxon>Kinetoplastea</taxon>
        <taxon>Metakinetoplastina</taxon>
        <taxon>Eubodonida</taxon>
        <taxon>Bodonidae</taxon>
        <taxon>Bodo</taxon>
    </lineage>
</organism>
<evidence type="ECO:0000313" key="2">
    <source>
        <dbReference type="EMBL" id="CUG72504.1"/>
    </source>
</evidence>
<feature type="compositionally biased region" description="Basic and acidic residues" evidence="1">
    <location>
        <begin position="46"/>
        <end position="60"/>
    </location>
</feature>
<keyword evidence="3" id="KW-1185">Reference proteome</keyword>
<feature type="compositionally biased region" description="Basic and acidic residues" evidence="1">
    <location>
        <begin position="463"/>
        <end position="475"/>
    </location>
</feature>
<name>A0A0S4J388_BODSA</name>
<feature type="compositionally biased region" description="Acidic residues" evidence="1">
    <location>
        <begin position="423"/>
        <end position="443"/>
    </location>
</feature>
<feature type="region of interest" description="Disordered" evidence="1">
    <location>
        <begin position="339"/>
        <end position="369"/>
    </location>
</feature>
<feature type="compositionally biased region" description="Polar residues" evidence="1">
    <location>
        <begin position="488"/>
        <end position="508"/>
    </location>
</feature>
<feature type="region of interest" description="Disordered" evidence="1">
    <location>
        <begin position="279"/>
        <end position="321"/>
    </location>
</feature>
<evidence type="ECO:0000313" key="3">
    <source>
        <dbReference type="Proteomes" id="UP000051952"/>
    </source>
</evidence>
<feature type="region of interest" description="Disordered" evidence="1">
    <location>
        <begin position="404"/>
        <end position="528"/>
    </location>
</feature>
<dbReference type="VEuPathDB" id="TriTrypDB:BSAL_83975"/>
<reference evidence="3" key="1">
    <citation type="submission" date="2015-09" db="EMBL/GenBank/DDBJ databases">
        <authorList>
            <consortium name="Pathogen Informatics"/>
        </authorList>
    </citation>
    <scope>NUCLEOTIDE SEQUENCE [LARGE SCALE GENOMIC DNA]</scope>
    <source>
        <strain evidence="3">Lake Konstanz</strain>
    </source>
</reference>